<keyword evidence="7 14" id="KW-0418">Kinase</keyword>
<comment type="pathway">
    <text evidence="1 13">Metabolic intermediate biosynthesis; chorismate biosynthesis; chorismate from D-erythrose 4-phosphate and phosphoenolpyruvate: step 6/7.</text>
</comment>
<keyword evidence="6 14" id="KW-0547">Nucleotide-binding</keyword>
<sequence>MEFLDLAPATFAAGTVRLPGSKSISNRFLLLAALAEGETDIRDLLVSDDVERMLEALRALGIDWRRGEGNDFIVRGAGGLFPVKQAELFLGNAGTAFRPLTAALALAGGDYRLTGVPRMHERPIGDLVDALRQIGADIRYLGNEGFPPLEIQPAAIKAGGRVTVRGEASSQFLTALLMALPTTGAGATVEVAGELISKPYIDITLKLMARFGVAVERDGWRAFHIPAGTRYRSPGTVFVEGDASAASYFLAAGATAGGPVRVEGVGRDSIQGDVRFAEALAAMGARIEMGPNWIEARAPAGGRLRAIELDCNHIPDAAMTLAVAALFAEGRTRLTNIASWRVKETDRIAAMATELRKLGATVEEGADDIAVSGGLTFVPNASIDTYDDHRMAMCFSLACLGGVPVRINDPKCVNKTFPEYFERFAGLVAPVIAIDGPSASGKGTVAARVAEALGFHYLDSGALYRLVALAAIRADVSLEDGDALARIAETLPATFEGGRILLGGEEAAEAIRSEACSAGASKVAAVPAVRAALLGRQRAYRQSPGLVAEGRDMGSVVFPDAPLKVFLTATAEARAERRHKQLIDKGMSASIDTLLQDLRERDARDSARAVAPLRKCADAELLDTTAMTVDEAVDWVIERARQRLPKAAARS</sequence>
<dbReference type="NCBIfam" id="NF008816">
    <property type="entry name" value="PRK11860.1"/>
    <property type="match status" value="1"/>
</dbReference>
<feature type="binding site" evidence="13">
    <location>
        <position position="23"/>
    </location>
    <ligand>
        <name>3-phosphoshikimate</name>
        <dbReference type="ChEBI" id="CHEBI:145989"/>
    </ligand>
</feature>
<evidence type="ECO:0000313" key="18">
    <source>
        <dbReference type="Proteomes" id="UP000662914"/>
    </source>
</evidence>
<dbReference type="KEGG" id="ddz:DSYM_20050"/>
<keyword evidence="4 13" id="KW-0028">Amino-acid biosynthesis</keyword>
<feature type="binding site" evidence="13">
    <location>
        <position position="94"/>
    </location>
    <ligand>
        <name>phosphoenolpyruvate</name>
        <dbReference type="ChEBI" id="CHEBI:58702"/>
    </ligand>
</feature>
<name>A0A809RYN4_9PROT</name>
<keyword evidence="8 14" id="KW-0067">ATP-binding</keyword>
<evidence type="ECO:0000256" key="13">
    <source>
        <dbReference type="HAMAP-Rule" id="MF_00210"/>
    </source>
</evidence>
<dbReference type="HAMAP" id="MF_00238">
    <property type="entry name" value="Cytidyl_kinase_type1"/>
    <property type="match status" value="1"/>
</dbReference>
<dbReference type="InterPro" id="IPR001986">
    <property type="entry name" value="Enolpyruvate_Tfrase_dom"/>
</dbReference>
<dbReference type="EC" id="2.5.1.19" evidence="13"/>
<evidence type="ECO:0000256" key="2">
    <source>
        <dbReference type="ARBA" id="ARBA00009427"/>
    </source>
</evidence>
<protein>
    <recommendedName>
        <fullName evidence="13 14">Multifunctional fusion protein</fullName>
    </recommendedName>
    <domain>
        <recommendedName>
            <fullName evidence="13">3-phosphoshikimate 1-carboxyvinyltransferase</fullName>
            <ecNumber evidence="13">2.5.1.19</ecNumber>
        </recommendedName>
        <alternativeName>
            <fullName evidence="13">5-enolpyruvylshikimate-3-phosphate synthase</fullName>
            <shortName evidence="13">EPSP synthase</shortName>
            <shortName evidence="13">EPSPS</shortName>
        </alternativeName>
    </domain>
    <domain>
        <recommendedName>
            <fullName evidence="14">Cytidylate kinase</fullName>
            <shortName evidence="14">CK</shortName>
            <ecNumber evidence="14">2.7.4.25</ecNumber>
        </recommendedName>
        <alternativeName>
            <fullName evidence="14">Cytidine monophosphate kinase</fullName>
            <shortName evidence="14">CMP kinase</shortName>
        </alternativeName>
    </domain>
</protein>
<dbReference type="InterPro" id="IPR006264">
    <property type="entry name" value="EPSP_synthase"/>
</dbReference>
<evidence type="ECO:0000256" key="3">
    <source>
        <dbReference type="ARBA" id="ARBA00009948"/>
    </source>
</evidence>
<dbReference type="SUPFAM" id="SSF52540">
    <property type="entry name" value="P-loop containing nucleoside triphosphate hydrolases"/>
    <property type="match status" value="1"/>
</dbReference>
<evidence type="ECO:0000256" key="9">
    <source>
        <dbReference type="ARBA" id="ARBA00023141"/>
    </source>
</evidence>
<dbReference type="InterPro" id="IPR027417">
    <property type="entry name" value="P-loop_NTPase"/>
</dbReference>
<dbReference type="PANTHER" id="PTHR21090:SF5">
    <property type="entry name" value="PENTAFUNCTIONAL AROM POLYPEPTIDE"/>
    <property type="match status" value="1"/>
</dbReference>
<comment type="function">
    <text evidence="13">Catalyzes the transfer of the enolpyruvyl moiety of phosphoenolpyruvate (PEP) to the 5-hydroxyl of shikimate-3-phosphate (S3P) to produce enolpyruvyl shikimate-3-phosphate and inorganic phosphate.</text>
</comment>
<dbReference type="GO" id="GO:0036431">
    <property type="term" value="F:dCMP kinase activity"/>
    <property type="evidence" value="ECO:0007669"/>
    <property type="project" value="InterPro"/>
</dbReference>
<dbReference type="NCBIfam" id="TIGR01356">
    <property type="entry name" value="aroA"/>
    <property type="match status" value="1"/>
</dbReference>
<evidence type="ECO:0000313" key="17">
    <source>
        <dbReference type="EMBL" id="BBO21306.1"/>
    </source>
</evidence>
<dbReference type="GO" id="GO:0005524">
    <property type="term" value="F:ATP binding"/>
    <property type="evidence" value="ECO:0007669"/>
    <property type="project" value="UniProtKB-UniRule"/>
</dbReference>
<keyword evidence="13" id="KW-0963">Cytoplasm</keyword>
<dbReference type="InterPro" id="IPR036968">
    <property type="entry name" value="Enolpyruvate_Tfrase_sf"/>
</dbReference>
<dbReference type="EMBL" id="AP021857">
    <property type="protein sequence ID" value="BBO21306.1"/>
    <property type="molecule type" value="Genomic_DNA"/>
</dbReference>
<feature type="binding site" evidence="13">
    <location>
        <position position="316"/>
    </location>
    <ligand>
        <name>3-phosphoshikimate</name>
        <dbReference type="ChEBI" id="CHEBI:145989"/>
    </ligand>
</feature>
<reference evidence="17" key="1">
    <citation type="journal article" name="DNA Res.">
        <title>The physiological potential of anammox bacteria as revealed by their core genome structure.</title>
        <authorList>
            <person name="Okubo T."/>
            <person name="Toyoda A."/>
            <person name="Fukuhara K."/>
            <person name="Uchiyama I."/>
            <person name="Harigaya Y."/>
            <person name="Kuroiwa M."/>
            <person name="Suzuki T."/>
            <person name="Murakami Y."/>
            <person name="Suwa Y."/>
            <person name="Takami H."/>
        </authorList>
    </citation>
    <scope>NUCLEOTIDE SEQUENCE</scope>
    <source>
        <strain evidence="17">317325-3</strain>
    </source>
</reference>
<dbReference type="InterPro" id="IPR013792">
    <property type="entry name" value="RNA3'P_cycl/enolpyr_Trfase_a/b"/>
</dbReference>
<dbReference type="Gene3D" id="3.40.50.300">
    <property type="entry name" value="P-loop containing nucleotide triphosphate hydrolases"/>
    <property type="match status" value="1"/>
</dbReference>
<evidence type="ECO:0000256" key="8">
    <source>
        <dbReference type="ARBA" id="ARBA00022840"/>
    </source>
</evidence>
<evidence type="ECO:0000256" key="5">
    <source>
        <dbReference type="ARBA" id="ARBA00022679"/>
    </source>
</evidence>
<comment type="similarity">
    <text evidence="2 14">Belongs to the cytidylate kinase family. Type 1 subfamily.</text>
</comment>
<dbReference type="PROSITE" id="PS00885">
    <property type="entry name" value="EPSP_SYNTHASE_2"/>
    <property type="match status" value="1"/>
</dbReference>
<evidence type="ECO:0000259" key="16">
    <source>
        <dbReference type="Pfam" id="PF02224"/>
    </source>
</evidence>
<evidence type="ECO:0000256" key="12">
    <source>
        <dbReference type="ARBA" id="ARBA00048478"/>
    </source>
</evidence>
<feature type="binding site" evidence="13">
    <location>
        <position position="171"/>
    </location>
    <ligand>
        <name>3-phosphoshikimate</name>
        <dbReference type="ChEBI" id="CHEBI:145989"/>
    </ligand>
</feature>
<dbReference type="AlphaFoldDB" id="A0A809RYN4"/>
<dbReference type="Gene3D" id="3.65.10.10">
    <property type="entry name" value="Enolpyruvate transferase domain"/>
    <property type="match status" value="2"/>
</dbReference>
<dbReference type="FunFam" id="3.65.10.10:FF:000004">
    <property type="entry name" value="3-phosphoshikimate 1-carboxyvinyltransferase"/>
    <property type="match status" value="1"/>
</dbReference>
<feature type="binding site" evidence="13">
    <location>
        <position position="347"/>
    </location>
    <ligand>
        <name>phosphoenolpyruvate</name>
        <dbReference type="ChEBI" id="CHEBI:58702"/>
    </ligand>
</feature>
<comment type="subcellular location">
    <subcellularLocation>
        <location evidence="13">Cytoplasm</location>
    </subcellularLocation>
</comment>
<feature type="binding site" evidence="13">
    <location>
        <position position="415"/>
    </location>
    <ligand>
        <name>phosphoenolpyruvate</name>
        <dbReference type="ChEBI" id="CHEBI:58702"/>
    </ligand>
</feature>
<feature type="binding site" evidence="13">
    <location>
        <position position="22"/>
    </location>
    <ligand>
        <name>phosphoenolpyruvate</name>
        <dbReference type="ChEBI" id="CHEBI:58702"/>
    </ligand>
</feature>
<feature type="binding site" evidence="13">
    <location>
        <position position="22"/>
    </location>
    <ligand>
        <name>3-phosphoshikimate</name>
        <dbReference type="ChEBI" id="CHEBI:145989"/>
    </ligand>
</feature>
<dbReference type="GO" id="GO:0009423">
    <property type="term" value="P:chorismate biosynthetic process"/>
    <property type="evidence" value="ECO:0007669"/>
    <property type="project" value="UniProtKB-UniRule"/>
</dbReference>
<dbReference type="NCBIfam" id="TIGR00017">
    <property type="entry name" value="cmk"/>
    <property type="match status" value="1"/>
</dbReference>
<feature type="domain" description="Enolpyruvate transferase" evidence="15">
    <location>
        <begin position="13"/>
        <end position="423"/>
    </location>
</feature>
<dbReference type="GO" id="GO:0008652">
    <property type="term" value="P:amino acid biosynthetic process"/>
    <property type="evidence" value="ECO:0007669"/>
    <property type="project" value="UniProtKB-KW"/>
</dbReference>
<dbReference type="InterPro" id="IPR011994">
    <property type="entry name" value="Cytidylate_kinase_dom"/>
</dbReference>
<feature type="active site" description="Proton acceptor" evidence="13">
    <location>
        <position position="316"/>
    </location>
</feature>
<comment type="subunit">
    <text evidence="13">Monomer.</text>
</comment>
<comment type="catalytic activity">
    <reaction evidence="11 14">
        <text>dCMP + ATP = dCDP + ADP</text>
        <dbReference type="Rhea" id="RHEA:25094"/>
        <dbReference type="ChEBI" id="CHEBI:30616"/>
        <dbReference type="ChEBI" id="CHEBI:57566"/>
        <dbReference type="ChEBI" id="CHEBI:58593"/>
        <dbReference type="ChEBI" id="CHEBI:456216"/>
        <dbReference type="EC" id="2.7.4.25"/>
    </reaction>
</comment>
<dbReference type="HAMAP" id="MF_00210">
    <property type="entry name" value="EPSP_synth"/>
    <property type="match status" value="1"/>
</dbReference>
<accession>A0A809RYN4</accession>
<comment type="catalytic activity">
    <reaction evidence="12 14">
        <text>CMP + ATP = CDP + ADP</text>
        <dbReference type="Rhea" id="RHEA:11600"/>
        <dbReference type="ChEBI" id="CHEBI:30616"/>
        <dbReference type="ChEBI" id="CHEBI:58069"/>
        <dbReference type="ChEBI" id="CHEBI:60377"/>
        <dbReference type="ChEBI" id="CHEBI:456216"/>
        <dbReference type="EC" id="2.7.4.25"/>
    </reaction>
</comment>
<dbReference type="InterPro" id="IPR003136">
    <property type="entry name" value="Cytidylate_kin"/>
</dbReference>
<dbReference type="UniPathway" id="UPA00053">
    <property type="reaction ID" value="UER00089"/>
</dbReference>
<evidence type="ECO:0000256" key="10">
    <source>
        <dbReference type="ARBA" id="ARBA00044633"/>
    </source>
</evidence>
<comment type="caution">
    <text evidence="13">Lacks conserved residue(s) required for the propagation of feature annotation.</text>
</comment>
<evidence type="ECO:0000256" key="1">
    <source>
        <dbReference type="ARBA" id="ARBA00004811"/>
    </source>
</evidence>
<keyword evidence="9 13" id="KW-0057">Aromatic amino acid biosynthesis</keyword>
<dbReference type="GO" id="GO:0005737">
    <property type="term" value="C:cytoplasm"/>
    <property type="evidence" value="ECO:0007669"/>
    <property type="project" value="UniProtKB-SubCell"/>
</dbReference>
<keyword evidence="5 13" id="KW-0808">Transferase</keyword>
<organism evidence="17 18">
    <name type="scientific">Candidatus Desulfobacillus denitrificans</name>
    <dbReference type="NCBI Taxonomy" id="2608985"/>
    <lineage>
        <taxon>Bacteria</taxon>
        <taxon>Pseudomonadati</taxon>
        <taxon>Pseudomonadota</taxon>
        <taxon>Betaproteobacteria</taxon>
        <taxon>Candidatus Desulfobacillus</taxon>
    </lineage>
</organism>
<dbReference type="SUPFAM" id="SSF55205">
    <property type="entry name" value="EPT/RTPC-like"/>
    <property type="match status" value="1"/>
</dbReference>
<evidence type="ECO:0000256" key="7">
    <source>
        <dbReference type="ARBA" id="ARBA00022777"/>
    </source>
</evidence>
<dbReference type="CDD" id="cd01556">
    <property type="entry name" value="EPSP_synthase"/>
    <property type="match status" value="1"/>
</dbReference>
<feature type="binding site" evidence="13">
    <location>
        <position position="197"/>
    </location>
    <ligand>
        <name>3-phosphoshikimate</name>
        <dbReference type="ChEBI" id="CHEBI:145989"/>
    </ligand>
</feature>
<feature type="binding site" evidence="13">
    <location>
        <position position="122"/>
    </location>
    <ligand>
        <name>phosphoenolpyruvate</name>
        <dbReference type="ChEBI" id="CHEBI:58702"/>
    </ligand>
</feature>
<feature type="binding site" evidence="13">
    <location>
        <position position="390"/>
    </location>
    <ligand>
        <name>phosphoenolpyruvate</name>
        <dbReference type="ChEBI" id="CHEBI:58702"/>
    </ligand>
</feature>
<feature type="binding site" evidence="13">
    <location>
        <position position="169"/>
    </location>
    <ligand>
        <name>3-phosphoshikimate</name>
        <dbReference type="ChEBI" id="CHEBI:145989"/>
    </ligand>
</feature>
<feature type="binding site" evidence="13">
    <location>
        <position position="27"/>
    </location>
    <ligand>
        <name>3-phosphoshikimate</name>
        <dbReference type="ChEBI" id="CHEBI:145989"/>
    </ligand>
</feature>
<dbReference type="PROSITE" id="PS00104">
    <property type="entry name" value="EPSP_SYNTHASE_1"/>
    <property type="match status" value="1"/>
</dbReference>
<dbReference type="EC" id="2.7.4.25" evidence="14"/>
<feature type="binding site" evidence="13">
    <location>
        <position position="170"/>
    </location>
    <ligand>
        <name>3-phosphoshikimate</name>
        <dbReference type="ChEBI" id="CHEBI:145989"/>
    </ligand>
</feature>
<comment type="similarity">
    <text evidence="3 13">Belongs to the EPSP synthase family.</text>
</comment>
<dbReference type="Proteomes" id="UP000662914">
    <property type="component" value="Chromosome"/>
</dbReference>
<evidence type="ECO:0000256" key="6">
    <source>
        <dbReference type="ARBA" id="ARBA00022741"/>
    </source>
</evidence>
<dbReference type="Pfam" id="PF00275">
    <property type="entry name" value="EPSP_synthase"/>
    <property type="match status" value="1"/>
</dbReference>
<proteinExistence type="inferred from homology"/>
<dbReference type="PANTHER" id="PTHR21090">
    <property type="entry name" value="AROM/DEHYDROQUINATE SYNTHASE"/>
    <property type="match status" value="1"/>
</dbReference>
<dbReference type="GO" id="GO:0003866">
    <property type="term" value="F:3-phosphoshikimate 1-carboxyvinyltransferase activity"/>
    <property type="evidence" value="ECO:0007669"/>
    <property type="project" value="UniProtKB-UniRule"/>
</dbReference>
<evidence type="ECO:0000259" key="15">
    <source>
        <dbReference type="Pfam" id="PF00275"/>
    </source>
</evidence>
<gene>
    <name evidence="14" type="primary">cmk</name>
    <name evidence="13" type="synonym">aroA</name>
    <name evidence="17" type="ORF">DSYM_20050</name>
</gene>
<feature type="binding site" evidence="13">
    <location>
        <position position="171"/>
    </location>
    <ligand>
        <name>phosphoenolpyruvate</name>
        <dbReference type="ChEBI" id="CHEBI:58702"/>
    </ligand>
</feature>
<dbReference type="CDD" id="cd02020">
    <property type="entry name" value="CMPK"/>
    <property type="match status" value="1"/>
</dbReference>
<feature type="binding site" evidence="14">
    <location>
        <begin position="436"/>
        <end position="444"/>
    </location>
    <ligand>
        <name>ATP</name>
        <dbReference type="ChEBI" id="CHEBI:30616"/>
    </ligand>
</feature>
<comment type="catalytic activity">
    <reaction evidence="10">
        <text>3-phosphoshikimate + phosphoenolpyruvate = 5-O-(1-carboxyvinyl)-3-phosphoshikimate + phosphate</text>
        <dbReference type="Rhea" id="RHEA:21256"/>
        <dbReference type="ChEBI" id="CHEBI:43474"/>
        <dbReference type="ChEBI" id="CHEBI:57701"/>
        <dbReference type="ChEBI" id="CHEBI:58702"/>
        <dbReference type="ChEBI" id="CHEBI:145989"/>
        <dbReference type="EC" id="2.5.1.19"/>
    </reaction>
    <physiologicalReaction direction="left-to-right" evidence="10">
        <dbReference type="Rhea" id="RHEA:21257"/>
    </physiologicalReaction>
</comment>
<evidence type="ECO:0000256" key="11">
    <source>
        <dbReference type="ARBA" id="ARBA00047615"/>
    </source>
</evidence>
<feature type="domain" description="Cytidylate kinase" evidence="16">
    <location>
        <begin position="432"/>
        <end position="641"/>
    </location>
</feature>
<dbReference type="GO" id="GO:0009073">
    <property type="term" value="P:aromatic amino acid family biosynthetic process"/>
    <property type="evidence" value="ECO:0007669"/>
    <property type="project" value="UniProtKB-KW"/>
</dbReference>
<dbReference type="InterPro" id="IPR023193">
    <property type="entry name" value="EPSP_synthase_CS"/>
</dbReference>
<dbReference type="Pfam" id="PF02224">
    <property type="entry name" value="Cytidylate_kin"/>
    <property type="match status" value="1"/>
</dbReference>
<evidence type="ECO:0000256" key="4">
    <source>
        <dbReference type="ARBA" id="ARBA00022605"/>
    </source>
</evidence>
<evidence type="ECO:0000256" key="14">
    <source>
        <dbReference type="HAMAP-Rule" id="MF_00238"/>
    </source>
</evidence>
<feature type="binding site" evidence="13">
    <location>
        <position position="343"/>
    </location>
    <ligand>
        <name>3-phosphoshikimate</name>
        <dbReference type="ChEBI" id="CHEBI:145989"/>
    </ligand>
</feature>
<dbReference type="GO" id="GO:0006220">
    <property type="term" value="P:pyrimidine nucleotide metabolic process"/>
    <property type="evidence" value="ECO:0007669"/>
    <property type="project" value="UniProtKB-UniRule"/>
</dbReference>